<proteinExistence type="predicted"/>
<evidence type="ECO:0000313" key="1">
    <source>
        <dbReference type="Proteomes" id="UP000050795"/>
    </source>
</evidence>
<dbReference type="WBParaSite" id="TREG1_130440.1">
    <property type="protein sequence ID" value="TREG1_130440.1"/>
    <property type="gene ID" value="TREG1_130440"/>
</dbReference>
<protein>
    <submittedName>
        <fullName evidence="2">Uncharacterized protein</fullName>
    </submittedName>
</protein>
<sequence>MSYNRHPRQLPTYPPNYLPTYLMKIIHQDTFACIIHQSVSQPTDEFSIPPPFISKCSKCIYMVRKEPSRRRQAKRPMKSTTQ</sequence>
<evidence type="ECO:0000313" key="2">
    <source>
        <dbReference type="WBParaSite" id="TREG1_130440.1"/>
    </source>
</evidence>
<reference evidence="2" key="2">
    <citation type="submission" date="2023-11" db="UniProtKB">
        <authorList>
            <consortium name="WormBaseParasite"/>
        </authorList>
    </citation>
    <scope>IDENTIFICATION</scope>
</reference>
<dbReference type="AlphaFoldDB" id="A0AA85J6X0"/>
<accession>A0AA85J6X0</accession>
<name>A0AA85J6X0_TRIRE</name>
<dbReference type="Proteomes" id="UP000050795">
    <property type="component" value="Unassembled WGS sequence"/>
</dbReference>
<organism evidence="1 2">
    <name type="scientific">Trichobilharzia regenti</name>
    <name type="common">Nasal bird schistosome</name>
    <dbReference type="NCBI Taxonomy" id="157069"/>
    <lineage>
        <taxon>Eukaryota</taxon>
        <taxon>Metazoa</taxon>
        <taxon>Spiralia</taxon>
        <taxon>Lophotrochozoa</taxon>
        <taxon>Platyhelminthes</taxon>
        <taxon>Trematoda</taxon>
        <taxon>Digenea</taxon>
        <taxon>Strigeidida</taxon>
        <taxon>Schistosomatoidea</taxon>
        <taxon>Schistosomatidae</taxon>
        <taxon>Trichobilharzia</taxon>
    </lineage>
</organism>
<reference evidence="1" key="1">
    <citation type="submission" date="2022-06" db="EMBL/GenBank/DDBJ databases">
        <authorList>
            <person name="Berger JAMES D."/>
            <person name="Berger JAMES D."/>
        </authorList>
    </citation>
    <scope>NUCLEOTIDE SEQUENCE [LARGE SCALE GENOMIC DNA]</scope>
</reference>
<keyword evidence="1" id="KW-1185">Reference proteome</keyword>